<dbReference type="PANTHER" id="PTHR38599:SF1">
    <property type="entry name" value="CUPIN DOMAIN PROTEIN (AFU_ORTHOLOGUE AFUA_3G13620)"/>
    <property type="match status" value="1"/>
</dbReference>
<sequence length="165" mass="17250">MIQFAKHRPTIAEAVTRRRLFAGTTLLAAGLLAGSPAPAADSSANGAAKPPAARSTVLLQTSTHANGVPIVYPTGKPLVTVRVTEIPPGVDTGVHNHPIPLITYILAGELTIREVTGAAYVYKKGDAFVETAEFHHGVNEGKEPVRLLAVYPGEVGAPLSIKPPH</sequence>
<evidence type="ECO:0000256" key="1">
    <source>
        <dbReference type="SAM" id="SignalP"/>
    </source>
</evidence>
<dbReference type="PANTHER" id="PTHR38599">
    <property type="entry name" value="CUPIN DOMAIN PROTEIN (AFU_ORTHOLOGUE AFUA_3G13620)"/>
    <property type="match status" value="1"/>
</dbReference>
<reference evidence="3 4" key="1">
    <citation type="submission" date="2017-04" db="EMBL/GenBank/DDBJ databases">
        <authorList>
            <person name="Afonso C.L."/>
            <person name="Miller P.J."/>
            <person name="Scott M.A."/>
            <person name="Spackman E."/>
            <person name="Goraichik I."/>
            <person name="Dimitrov K.M."/>
            <person name="Suarez D.L."/>
            <person name="Swayne D.E."/>
        </authorList>
    </citation>
    <scope>NUCLEOTIDE SEQUENCE [LARGE SCALE GENOMIC DNA]</scope>
    <source>
        <strain evidence="3 4">A2P</strain>
    </source>
</reference>
<accession>A0A1X7DSW9</accession>
<dbReference type="RefSeq" id="WP_085083264.1">
    <property type="nucleotide sequence ID" value="NZ_FXAK01000001.1"/>
</dbReference>
<gene>
    <name evidence="3" type="ORF">SAMN02982917_0914</name>
</gene>
<dbReference type="STRING" id="286727.SAMN02982917_0914"/>
<evidence type="ECO:0000259" key="2">
    <source>
        <dbReference type="Pfam" id="PF07883"/>
    </source>
</evidence>
<dbReference type="InterPro" id="IPR014710">
    <property type="entry name" value="RmlC-like_jellyroll"/>
</dbReference>
<protein>
    <submittedName>
        <fullName evidence="3">Cupin domain protein</fullName>
    </submittedName>
</protein>
<proteinExistence type="predicted"/>
<dbReference type="PROSITE" id="PS51318">
    <property type="entry name" value="TAT"/>
    <property type="match status" value="1"/>
</dbReference>
<dbReference type="Gene3D" id="2.60.120.10">
    <property type="entry name" value="Jelly Rolls"/>
    <property type="match status" value="1"/>
</dbReference>
<keyword evidence="1" id="KW-0732">Signal</keyword>
<organism evidence="3 4">
    <name type="scientific">Azospirillum oryzae</name>
    <dbReference type="NCBI Taxonomy" id="286727"/>
    <lineage>
        <taxon>Bacteria</taxon>
        <taxon>Pseudomonadati</taxon>
        <taxon>Pseudomonadota</taxon>
        <taxon>Alphaproteobacteria</taxon>
        <taxon>Rhodospirillales</taxon>
        <taxon>Azospirillaceae</taxon>
        <taxon>Azospirillum</taxon>
    </lineage>
</organism>
<evidence type="ECO:0000313" key="4">
    <source>
        <dbReference type="Proteomes" id="UP000192936"/>
    </source>
</evidence>
<dbReference type="EMBL" id="FXAK01000001">
    <property type="protein sequence ID" value="SMF20588.1"/>
    <property type="molecule type" value="Genomic_DNA"/>
</dbReference>
<feature type="domain" description="Cupin type-2" evidence="2">
    <location>
        <begin position="83"/>
        <end position="151"/>
    </location>
</feature>
<dbReference type="CDD" id="cd02236">
    <property type="entry name" value="cupin_CV2614-like"/>
    <property type="match status" value="1"/>
</dbReference>
<feature type="chain" id="PRO_5013208267" evidence="1">
    <location>
        <begin position="40"/>
        <end position="165"/>
    </location>
</feature>
<dbReference type="AlphaFoldDB" id="A0A1X7DSW9"/>
<dbReference type="SUPFAM" id="SSF51182">
    <property type="entry name" value="RmlC-like cupins"/>
    <property type="match status" value="1"/>
</dbReference>
<dbReference type="InterPro" id="IPR006311">
    <property type="entry name" value="TAT_signal"/>
</dbReference>
<dbReference type="OrthoDB" id="287220at2"/>
<dbReference type="InterPro" id="IPR013096">
    <property type="entry name" value="Cupin_2"/>
</dbReference>
<feature type="signal peptide" evidence="1">
    <location>
        <begin position="1"/>
        <end position="39"/>
    </location>
</feature>
<evidence type="ECO:0000313" key="3">
    <source>
        <dbReference type="EMBL" id="SMF20588.1"/>
    </source>
</evidence>
<dbReference type="InterPro" id="IPR011051">
    <property type="entry name" value="RmlC_Cupin_sf"/>
</dbReference>
<name>A0A1X7DSW9_9PROT</name>
<dbReference type="Pfam" id="PF07883">
    <property type="entry name" value="Cupin_2"/>
    <property type="match status" value="1"/>
</dbReference>
<dbReference type="Proteomes" id="UP000192936">
    <property type="component" value="Unassembled WGS sequence"/>
</dbReference>